<dbReference type="GO" id="GO:0000976">
    <property type="term" value="F:transcription cis-regulatory region binding"/>
    <property type="evidence" value="ECO:0007669"/>
    <property type="project" value="TreeGrafter"/>
</dbReference>
<dbReference type="EMBL" id="NPCC01000036">
    <property type="protein sequence ID" value="PAE87306.1"/>
    <property type="molecule type" value="Genomic_DNA"/>
</dbReference>
<dbReference type="SUPFAM" id="SSF53822">
    <property type="entry name" value="Periplasmic binding protein-like I"/>
    <property type="match status" value="1"/>
</dbReference>
<name>A0A268NUZ0_SHOCL</name>
<evidence type="ECO:0000256" key="4">
    <source>
        <dbReference type="ARBA" id="ARBA00023163"/>
    </source>
</evidence>
<dbReference type="PROSITE" id="PS50932">
    <property type="entry name" value="HTH_LACI_2"/>
    <property type="match status" value="1"/>
</dbReference>
<gene>
    <name evidence="5" type="ORF">CHH72_19180</name>
</gene>
<keyword evidence="1" id="KW-0678">Repressor</keyword>
<accession>A0A268NUZ0</accession>
<dbReference type="Proteomes" id="UP000216207">
    <property type="component" value="Unassembled WGS sequence"/>
</dbReference>
<dbReference type="InterPro" id="IPR046335">
    <property type="entry name" value="LacI/GalR-like_sensor"/>
</dbReference>
<dbReference type="PANTHER" id="PTHR30146">
    <property type="entry name" value="LACI-RELATED TRANSCRIPTIONAL REPRESSOR"/>
    <property type="match status" value="1"/>
</dbReference>
<dbReference type="Pfam" id="PF13377">
    <property type="entry name" value="Peripla_BP_3"/>
    <property type="match status" value="1"/>
</dbReference>
<dbReference type="PROSITE" id="PS00356">
    <property type="entry name" value="HTH_LACI_1"/>
    <property type="match status" value="1"/>
</dbReference>
<keyword evidence="4" id="KW-0804">Transcription</keyword>
<dbReference type="CDD" id="cd19974">
    <property type="entry name" value="PBP1_LacI-like"/>
    <property type="match status" value="1"/>
</dbReference>
<dbReference type="SUPFAM" id="SSF47413">
    <property type="entry name" value="lambda repressor-like DNA-binding domains"/>
    <property type="match status" value="1"/>
</dbReference>
<dbReference type="AlphaFoldDB" id="A0A268NUZ0"/>
<dbReference type="CDD" id="cd01392">
    <property type="entry name" value="HTH_LacI"/>
    <property type="match status" value="1"/>
</dbReference>
<organism evidence="5 6">
    <name type="scientific">Shouchella clausii</name>
    <name type="common">Alkalihalobacillus clausii</name>
    <dbReference type="NCBI Taxonomy" id="79880"/>
    <lineage>
        <taxon>Bacteria</taxon>
        <taxon>Bacillati</taxon>
        <taxon>Bacillota</taxon>
        <taxon>Bacilli</taxon>
        <taxon>Bacillales</taxon>
        <taxon>Bacillaceae</taxon>
        <taxon>Shouchella</taxon>
    </lineage>
</organism>
<evidence type="ECO:0000256" key="3">
    <source>
        <dbReference type="ARBA" id="ARBA00023125"/>
    </source>
</evidence>
<dbReference type="GO" id="GO:0003700">
    <property type="term" value="F:DNA-binding transcription factor activity"/>
    <property type="evidence" value="ECO:0007669"/>
    <property type="project" value="TreeGrafter"/>
</dbReference>
<dbReference type="InterPro" id="IPR000843">
    <property type="entry name" value="HTH_LacI"/>
</dbReference>
<dbReference type="SMART" id="SM00354">
    <property type="entry name" value="HTH_LACI"/>
    <property type="match status" value="1"/>
</dbReference>
<evidence type="ECO:0000313" key="6">
    <source>
        <dbReference type="Proteomes" id="UP000216207"/>
    </source>
</evidence>
<protein>
    <submittedName>
        <fullName evidence="5">Transcriptional regulator</fullName>
    </submittedName>
</protein>
<evidence type="ECO:0000256" key="1">
    <source>
        <dbReference type="ARBA" id="ARBA00022491"/>
    </source>
</evidence>
<evidence type="ECO:0000313" key="5">
    <source>
        <dbReference type="EMBL" id="PAE87306.1"/>
    </source>
</evidence>
<dbReference type="InterPro" id="IPR010982">
    <property type="entry name" value="Lambda_DNA-bd_dom_sf"/>
</dbReference>
<sequence length="334" mass="37746">MVTMGDIAKKAGVSTVTVSKALNDKEGVSDEMKRKIKQMAADMGYRFHAAAKSMRSGRTNNIVILIPERFAGDEQAFYLKFYRQIISVLESYDYYGILQILSSDDEERLMLPKAFLENRADGVIVLGQPKKEYIEHVTKENVPLVFLDFYTDQLNADVVVTDNFYAVYELTNYLISQGHREIGFVGNVHTTSSIQDRFLGMYKSLLEHRLPFNERYLVSDRDDAGRFIDLVLPEKLPTAFVCNCDHVGYLLIKKLSDSGIRVPEDCSVVGFDNDIYATLSTPPLTTVEVDLEEMAKVATKRMIEKLEGDKGSDGYGRILIKGSIVFRESVKNIQ</sequence>
<dbReference type="InterPro" id="IPR028082">
    <property type="entry name" value="Peripla_BP_I"/>
</dbReference>
<dbReference type="Gene3D" id="1.10.260.40">
    <property type="entry name" value="lambda repressor-like DNA-binding domains"/>
    <property type="match status" value="1"/>
</dbReference>
<comment type="caution">
    <text evidence="5">The sequence shown here is derived from an EMBL/GenBank/DDBJ whole genome shotgun (WGS) entry which is preliminary data.</text>
</comment>
<dbReference type="RefSeq" id="WP_035202290.1">
    <property type="nucleotide sequence ID" value="NZ_CP012475.1"/>
</dbReference>
<evidence type="ECO:0000256" key="2">
    <source>
        <dbReference type="ARBA" id="ARBA00023015"/>
    </source>
</evidence>
<dbReference type="PANTHER" id="PTHR30146:SF148">
    <property type="entry name" value="HTH-TYPE TRANSCRIPTIONAL REPRESSOR PURR-RELATED"/>
    <property type="match status" value="1"/>
</dbReference>
<dbReference type="Gene3D" id="3.40.50.2300">
    <property type="match status" value="2"/>
</dbReference>
<keyword evidence="2" id="KW-0805">Transcription regulation</keyword>
<keyword evidence="3" id="KW-0238">DNA-binding</keyword>
<dbReference type="Pfam" id="PF00356">
    <property type="entry name" value="LacI"/>
    <property type="match status" value="1"/>
</dbReference>
<proteinExistence type="predicted"/>
<reference evidence="5 6" key="1">
    <citation type="submission" date="2017-07" db="EMBL/GenBank/DDBJ databases">
        <title>Isolation and whole genome analysis of endospore-forming bacteria from heroin.</title>
        <authorList>
            <person name="Kalinowski J."/>
            <person name="Ahrens B."/>
            <person name="Al-Dilaimi A."/>
            <person name="Winkler A."/>
            <person name="Wibberg D."/>
            <person name="Schleenbecker U."/>
            <person name="Ruckert C."/>
            <person name="Wolfel R."/>
            <person name="Grass G."/>
        </authorList>
    </citation>
    <scope>NUCLEOTIDE SEQUENCE [LARGE SCALE GENOMIC DNA]</scope>
    <source>
        <strain evidence="5 6">7539</strain>
    </source>
</reference>